<name>A0AAE0Y5S8_9GAST</name>
<organism evidence="2 3">
    <name type="scientific">Elysia crispata</name>
    <name type="common">lettuce slug</name>
    <dbReference type="NCBI Taxonomy" id="231223"/>
    <lineage>
        <taxon>Eukaryota</taxon>
        <taxon>Metazoa</taxon>
        <taxon>Spiralia</taxon>
        <taxon>Lophotrochozoa</taxon>
        <taxon>Mollusca</taxon>
        <taxon>Gastropoda</taxon>
        <taxon>Heterobranchia</taxon>
        <taxon>Euthyneura</taxon>
        <taxon>Panpulmonata</taxon>
        <taxon>Sacoglossa</taxon>
        <taxon>Placobranchoidea</taxon>
        <taxon>Plakobranchidae</taxon>
        <taxon>Elysia</taxon>
    </lineage>
</organism>
<comment type="caution">
    <text evidence="2">The sequence shown here is derived from an EMBL/GenBank/DDBJ whole genome shotgun (WGS) entry which is preliminary data.</text>
</comment>
<gene>
    <name evidence="2" type="ORF">RRG08_011272</name>
</gene>
<reference evidence="2" key="1">
    <citation type="journal article" date="2023" name="G3 (Bethesda)">
        <title>A reference genome for the long-term kleptoplast-retaining sea slug Elysia crispata morphotype clarki.</title>
        <authorList>
            <person name="Eastman K.E."/>
            <person name="Pendleton A.L."/>
            <person name="Shaikh M.A."/>
            <person name="Suttiyut T."/>
            <person name="Ogas R."/>
            <person name="Tomko P."/>
            <person name="Gavelis G."/>
            <person name="Widhalm J.R."/>
            <person name="Wisecaver J.H."/>
        </authorList>
    </citation>
    <scope>NUCLEOTIDE SEQUENCE</scope>
    <source>
        <strain evidence="2">ECLA1</strain>
    </source>
</reference>
<dbReference type="EMBL" id="JAWDGP010006891">
    <property type="protein sequence ID" value="KAK3733555.1"/>
    <property type="molecule type" value="Genomic_DNA"/>
</dbReference>
<accession>A0AAE0Y5S8</accession>
<proteinExistence type="predicted"/>
<evidence type="ECO:0000313" key="3">
    <source>
        <dbReference type="Proteomes" id="UP001283361"/>
    </source>
</evidence>
<evidence type="ECO:0000256" key="1">
    <source>
        <dbReference type="SAM" id="SignalP"/>
    </source>
</evidence>
<dbReference type="AlphaFoldDB" id="A0AAE0Y5S8"/>
<sequence length="215" mass="24452">MFLQMLIIVLIAVTQTHGNYNIYNNGHRSSTRARCSSSAKPCRLMFEMLHLNGTLIHRSSSRQCSCNSYQGPCSNDWTNTNKKISRSLRSDTMIVNLHMMFCRTVTPARVCSNNEVAIETSGSLAIPTNLDHYRCRCSDTSKPLYLQHRRLANNRFYHKYVCGDTWPTCGPSDRCMTVTRTQSTYHCECPSDKRCPLSGSWIPGTIETLVYCSSR</sequence>
<dbReference type="Proteomes" id="UP001283361">
    <property type="component" value="Unassembled WGS sequence"/>
</dbReference>
<keyword evidence="3" id="KW-1185">Reference proteome</keyword>
<feature type="signal peptide" evidence="1">
    <location>
        <begin position="1"/>
        <end position="18"/>
    </location>
</feature>
<keyword evidence="1" id="KW-0732">Signal</keyword>
<feature type="chain" id="PRO_5042183724" evidence="1">
    <location>
        <begin position="19"/>
        <end position="215"/>
    </location>
</feature>
<protein>
    <submittedName>
        <fullName evidence="2">Uncharacterized protein</fullName>
    </submittedName>
</protein>
<evidence type="ECO:0000313" key="2">
    <source>
        <dbReference type="EMBL" id="KAK3733555.1"/>
    </source>
</evidence>